<comment type="caution">
    <text evidence="14">The sequence shown here is derived from an EMBL/GenBank/DDBJ whole genome shotgun (WGS) entry which is preliminary data.</text>
</comment>
<gene>
    <name evidence="12 14" type="primary">ribB</name>
    <name evidence="14" type="ORF">DLM46_02065</name>
</gene>
<evidence type="ECO:0000256" key="11">
    <source>
        <dbReference type="ARBA" id="ARBA00060730"/>
    </source>
</evidence>
<dbReference type="GO" id="GO:0009231">
    <property type="term" value="P:riboflavin biosynthetic process"/>
    <property type="evidence" value="ECO:0007669"/>
    <property type="project" value="UniProtKB-UniRule"/>
</dbReference>
<comment type="similarity">
    <text evidence="11 12 13">Belongs to the DHBP synthase family.</text>
</comment>
<evidence type="ECO:0000256" key="6">
    <source>
        <dbReference type="ARBA" id="ARBA00022619"/>
    </source>
</evidence>
<keyword evidence="15" id="KW-1185">Reference proteome</keyword>
<feature type="binding site" evidence="12">
    <location>
        <begin position="62"/>
        <end position="63"/>
    </location>
    <ligand>
        <name>D-ribulose 5-phosphate</name>
        <dbReference type="ChEBI" id="CHEBI:58121"/>
    </ligand>
</feature>
<protein>
    <recommendedName>
        <fullName evidence="5 12">3,4-dihydroxy-2-butanone 4-phosphate synthase</fullName>
        <shortName evidence="12 13">DHBP synthase</shortName>
        <ecNumber evidence="4 12">4.1.99.12</ecNumber>
    </recommendedName>
</protein>
<comment type="cofactor">
    <cofactor evidence="12 13">
        <name>Mg(2+)</name>
        <dbReference type="ChEBI" id="CHEBI:18420"/>
    </cofactor>
    <cofactor evidence="12 13">
        <name>Mn(2+)</name>
        <dbReference type="ChEBI" id="CHEBI:29035"/>
    </cofactor>
    <text evidence="12 13">Binds 2 divalent metal cations per subunit. Magnesium or manganese.</text>
</comment>
<dbReference type="FunFam" id="3.90.870.10:FF:000002">
    <property type="entry name" value="3,4-dihydroxy-2-butanone 4-phosphate synthase"/>
    <property type="match status" value="1"/>
</dbReference>
<evidence type="ECO:0000256" key="10">
    <source>
        <dbReference type="ARBA" id="ARBA00023239"/>
    </source>
</evidence>
<feature type="site" description="Essential for catalytic activity" evidence="12">
    <location>
        <position position="161"/>
    </location>
</feature>
<dbReference type="Pfam" id="PF00926">
    <property type="entry name" value="DHBP_synthase"/>
    <property type="match status" value="1"/>
</dbReference>
<accession>A0A370NGD3</accession>
<dbReference type="AlphaFoldDB" id="A0A370NGD3"/>
<comment type="function">
    <text evidence="1 12 13">Catalyzes the conversion of D-ribulose 5-phosphate to formate and 3,4-dihydroxy-2-butanone 4-phosphate.</text>
</comment>
<dbReference type="RefSeq" id="WP_115099028.1">
    <property type="nucleotide sequence ID" value="NZ_QHKS01000001.1"/>
</dbReference>
<feature type="site" description="Essential for catalytic activity" evidence="12">
    <location>
        <position position="199"/>
    </location>
</feature>
<feature type="binding site" evidence="12">
    <location>
        <position position="67"/>
    </location>
    <ligand>
        <name>D-ribulose 5-phosphate</name>
        <dbReference type="ChEBI" id="CHEBI:58121"/>
    </ligand>
</feature>
<evidence type="ECO:0000256" key="13">
    <source>
        <dbReference type="RuleBase" id="RU003843"/>
    </source>
</evidence>
<evidence type="ECO:0000256" key="4">
    <source>
        <dbReference type="ARBA" id="ARBA00012153"/>
    </source>
</evidence>
<dbReference type="NCBIfam" id="TIGR00506">
    <property type="entry name" value="ribB"/>
    <property type="match status" value="1"/>
</dbReference>
<dbReference type="PANTHER" id="PTHR21327:SF38">
    <property type="entry name" value="3,4-DIHYDROXY-2-BUTANONE 4-PHOSPHATE SYNTHASE"/>
    <property type="match status" value="1"/>
</dbReference>
<dbReference type="GO" id="GO:0000287">
    <property type="term" value="F:magnesium ion binding"/>
    <property type="evidence" value="ECO:0007669"/>
    <property type="project" value="UniProtKB-UniRule"/>
</dbReference>
<evidence type="ECO:0000256" key="3">
    <source>
        <dbReference type="ARBA" id="ARBA00011738"/>
    </source>
</evidence>
<dbReference type="OrthoDB" id="9793111at2"/>
<dbReference type="GO" id="GO:0030145">
    <property type="term" value="F:manganese ion binding"/>
    <property type="evidence" value="ECO:0007669"/>
    <property type="project" value="UniProtKB-UniRule"/>
</dbReference>
<proteinExistence type="inferred from homology"/>
<feature type="binding site" evidence="12">
    <location>
        <position position="178"/>
    </location>
    <ligand>
        <name>Mg(2+)</name>
        <dbReference type="ChEBI" id="CHEBI:18420"/>
        <label>2</label>
    </ligand>
</feature>
<feature type="binding site" evidence="12">
    <location>
        <begin position="175"/>
        <end position="179"/>
    </location>
    <ligand>
        <name>D-ribulose 5-phosphate</name>
        <dbReference type="ChEBI" id="CHEBI:58121"/>
    </ligand>
</feature>
<comment type="catalytic activity">
    <reaction evidence="12 13">
        <text>D-ribulose 5-phosphate = (2S)-2-hydroxy-3-oxobutyl phosphate + formate + H(+)</text>
        <dbReference type="Rhea" id="RHEA:18457"/>
        <dbReference type="ChEBI" id="CHEBI:15378"/>
        <dbReference type="ChEBI" id="CHEBI:15740"/>
        <dbReference type="ChEBI" id="CHEBI:58121"/>
        <dbReference type="ChEBI" id="CHEBI:58830"/>
        <dbReference type="EC" id="4.1.99.12"/>
    </reaction>
</comment>
<organism evidence="14 15">
    <name type="scientific">Paraburkholderia lacunae</name>
    <dbReference type="NCBI Taxonomy" id="2211104"/>
    <lineage>
        <taxon>Bacteria</taxon>
        <taxon>Pseudomonadati</taxon>
        <taxon>Pseudomonadota</taxon>
        <taxon>Betaproteobacteria</taxon>
        <taxon>Burkholderiales</taxon>
        <taxon>Burkholderiaceae</taxon>
        <taxon>Paraburkholderia</taxon>
    </lineage>
</organism>
<dbReference type="InterPro" id="IPR000422">
    <property type="entry name" value="DHBP_synthase_RibB"/>
</dbReference>
<dbReference type="Gene3D" id="3.90.870.10">
    <property type="entry name" value="DHBP synthase"/>
    <property type="match status" value="1"/>
</dbReference>
<dbReference type="GO" id="GO:0005829">
    <property type="term" value="C:cytosol"/>
    <property type="evidence" value="ECO:0007669"/>
    <property type="project" value="TreeGrafter"/>
</dbReference>
<reference evidence="15" key="1">
    <citation type="submission" date="2018-05" db="EMBL/GenBank/DDBJ databases">
        <authorList>
            <person name="Feng T."/>
        </authorList>
    </citation>
    <scope>NUCLEOTIDE SEQUENCE [LARGE SCALE GENOMIC DNA]</scope>
    <source>
        <strain evidence="15">S27</strain>
    </source>
</reference>
<dbReference type="Proteomes" id="UP000254875">
    <property type="component" value="Unassembled WGS sequence"/>
</dbReference>
<evidence type="ECO:0000313" key="14">
    <source>
        <dbReference type="EMBL" id="RDK04671.1"/>
    </source>
</evidence>
<evidence type="ECO:0000256" key="9">
    <source>
        <dbReference type="ARBA" id="ARBA00023211"/>
    </source>
</evidence>
<dbReference type="PANTHER" id="PTHR21327">
    <property type="entry name" value="GTP CYCLOHYDROLASE II-RELATED"/>
    <property type="match status" value="1"/>
</dbReference>
<evidence type="ECO:0000256" key="1">
    <source>
        <dbReference type="ARBA" id="ARBA00002284"/>
    </source>
</evidence>
<dbReference type="InterPro" id="IPR017945">
    <property type="entry name" value="DHBP_synth_RibB-like_a/b_dom"/>
</dbReference>
<evidence type="ECO:0000256" key="8">
    <source>
        <dbReference type="ARBA" id="ARBA00022842"/>
    </source>
</evidence>
<keyword evidence="8 12" id="KW-0460">Magnesium</keyword>
<dbReference type="UniPathway" id="UPA00275">
    <property type="reaction ID" value="UER00399"/>
</dbReference>
<dbReference type="GO" id="GO:0008686">
    <property type="term" value="F:3,4-dihydroxy-2-butanone-4-phosphate synthase activity"/>
    <property type="evidence" value="ECO:0007669"/>
    <property type="project" value="UniProtKB-UniRule"/>
</dbReference>
<evidence type="ECO:0000256" key="5">
    <source>
        <dbReference type="ARBA" id="ARBA00018836"/>
    </source>
</evidence>
<keyword evidence="6 12" id="KW-0686">Riboflavin biosynthesis</keyword>
<keyword evidence="10 12" id="KW-0456">Lyase</keyword>
<dbReference type="SUPFAM" id="SSF55821">
    <property type="entry name" value="YrdC/RibB"/>
    <property type="match status" value="1"/>
</dbReference>
<feature type="binding site" evidence="12">
    <location>
        <position position="63"/>
    </location>
    <ligand>
        <name>Mg(2+)</name>
        <dbReference type="ChEBI" id="CHEBI:18420"/>
        <label>2</label>
    </ligand>
</feature>
<name>A0A370NGD3_9BURK</name>
<evidence type="ECO:0000313" key="15">
    <source>
        <dbReference type="Proteomes" id="UP000254875"/>
    </source>
</evidence>
<comment type="subunit">
    <text evidence="3 12 13">Homodimer.</text>
</comment>
<comment type="pathway">
    <text evidence="2 12 13">Cofactor biosynthesis; riboflavin biosynthesis; 2-hydroxy-3-oxobutyl phosphate from D-ribulose 5-phosphate: step 1/1.</text>
</comment>
<feature type="binding site" evidence="12">
    <location>
        <position position="63"/>
    </location>
    <ligand>
        <name>Mg(2+)</name>
        <dbReference type="ChEBI" id="CHEBI:18420"/>
        <label>1</label>
    </ligand>
</feature>
<dbReference type="HAMAP" id="MF_00180">
    <property type="entry name" value="RibB"/>
    <property type="match status" value="1"/>
</dbReference>
<sequence>MSFATFPEPSTIANAPREVPLQDDAFFDLPLLATEPVPPRIAAALEALRDGRAVVLQDDHDRENEADLIVSAERLSVETMALLIRECSGIVCLCLPEDKIRALELPPMVSTNESRHGTAFTVSIEARDGVTTGVSALDRVTTIRAAIADTAKPADIVRPGHVFPLRAMPGGVLARRGHTEGTVDLAILAGLKPAGVLCELMNADGTMTRGADVERFAAQHNLPMLTIAELVEFREALATARECVADEA</sequence>
<keyword evidence="9 12" id="KW-0464">Manganese</keyword>
<evidence type="ECO:0000256" key="7">
    <source>
        <dbReference type="ARBA" id="ARBA00022723"/>
    </source>
</evidence>
<evidence type="ECO:0000256" key="2">
    <source>
        <dbReference type="ARBA" id="ARBA00004904"/>
    </source>
</evidence>
<dbReference type="EMBL" id="QHKS01000001">
    <property type="protein sequence ID" value="RDK04671.1"/>
    <property type="molecule type" value="Genomic_DNA"/>
</dbReference>
<keyword evidence="7 12" id="KW-0479">Metal-binding</keyword>
<evidence type="ECO:0000256" key="12">
    <source>
        <dbReference type="HAMAP-Rule" id="MF_00180"/>
    </source>
</evidence>
<dbReference type="EC" id="4.1.99.12" evidence="4 12"/>